<evidence type="ECO:0000313" key="10">
    <source>
        <dbReference type="EMBL" id="MBW4659192.1"/>
    </source>
</evidence>
<feature type="transmembrane region" description="Helical" evidence="9">
    <location>
        <begin position="20"/>
        <end position="43"/>
    </location>
</feature>
<reference evidence="10" key="2">
    <citation type="journal article" date="2022" name="Microbiol. Resour. Announc.">
        <title>Metagenome Sequencing to Explore Phylogenomics of Terrestrial Cyanobacteria.</title>
        <authorList>
            <person name="Ward R.D."/>
            <person name="Stajich J.E."/>
            <person name="Johansen J.R."/>
            <person name="Huntemann M."/>
            <person name="Clum A."/>
            <person name="Foster B."/>
            <person name="Foster B."/>
            <person name="Roux S."/>
            <person name="Palaniappan K."/>
            <person name="Varghese N."/>
            <person name="Mukherjee S."/>
            <person name="Reddy T.B.K."/>
            <person name="Daum C."/>
            <person name="Copeland A."/>
            <person name="Chen I.A."/>
            <person name="Ivanova N.N."/>
            <person name="Kyrpides N.C."/>
            <person name="Shapiro N."/>
            <person name="Eloe-Fadrosh E.A."/>
            <person name="Pietrasiak N."/>
        </authorList>
    </citation>
    <scope>NUCLEOTIDE SEQUENCE</scope>
    <source>
        <strain evidence="10">UHER 2000/2452</strain>
    </source>
</reference>
<evidence type="ECO:0000256" key="3">
    <source>
        <dbReference type="ARBA" id="ARBA00004991"/>
    </source>
</evidence>
<dbReference type="EMBL" id="JAHHHD010000010">
    <property type="protein sequence ID" value="MBW4659192.1"/>
    <property type="molecule type" value="Genomic_DNA"/>
</dbReference>
<comment type="caution">
    <text evidence="10">The sequence shown here is derived from an EMBL/GenBank/DDBJ whole genome shotgun (WGS) entry which is preliminary data.</text>
</comment>
<dbReference type="GO" id="GO:0016020">
    <property type="term" value="C:membrane"/>
    <property type="evidence" value="ECO:0007669"/>
    <property type="project" value="UniProtKB-SubCell"/>
</dbReference>
<proteinExistence type="predicted"/>
<dbReference type="SUPFAM" id="SSF53448">
    <property type="entry name" value="Nucleotide-diphospho-sugar transferases"/>
    <property type="match status" value="1"/>
</dbReference>
<dbReference type="GO" id="GO:0006679">
    <property type="term" value="P:glucosylceramide biosynthetic process"/>
    <property type="evidence" value="ECO:0007669"/>
    <property type="project" value="TreeGrafter"/>
</dbReference>
<keyword evidence="8 9" id="KW-0472">Membrane</keyword>
<dbReference type="PANTHER" id="PTHR12726:SF0">
    <property type="entry name" value="CERAMIDE GLUCOSYLTRANSFERASE"/>
    <property type="match status" value="1"/>
</dbReference>
<dbReference type="InterPro" id="IPR029044">
    <property type="entry name" value="Nucleotide-diphossugar_trans"/>
</dbReference>
<comment type="pathway">
    <text evidence="3">Sphingolipid metabolism.</text>
</comment>
<name>A0A951QAE8_9CYAN</name>
<organism evidence="10 11">
    <name type="scientific">Drouetiella hepatica Uher 2000/2452</name>
    <dbReference type="NCBI Taxonomy" id="904376"/>
    <lineage>
        <taxon>Bacteria</taxon>
        <taxon>Bacillati</taxon>
        <taxon>Cyanobacteriota</taxon>
        <taxon>Cyanophyceae</taxon>
        <taxon>Oculatellales</taxon>
        <taxon>Oculatellaceae</taxon>
        <taxon>Drouetiella</taxon>
    </lineage>
</organism>
<dbReference type="GO" id="GO:0008120">
    <property type="term" value="F:ceramide glucosyltransferase activity"/>
    <property type="evidence" value="ECO:0007669"/>
    <property type="project" value="TreeGrafter"/>
</dbReference>
<evidence type="ECO:0000256" key="5">
    <source>
        <dbReference type="ARBA" id="ARBA00022679"/>
    </source>
</evidence>
<dbReference type="CDD" id="cd02520">
    <property type="entry name" value="Glucosylceramide_synthase"/>
    <property type="match status" value="1"/>
</dbReference>
<feature type="transmembrane region" description="Helical" evidence="9">
    <location>
        <begin position="298"/>
        <end position="319"/>
    </location>
</feature>
<dbReference type="InterPro" id="IPR017835">
    <property type="entry name" value="Hopen-assoc_HpnI"/>
</dbReference>
<dbReference type="PANTHER" id="PTHR12726">
    <property type="entry name" value="CERAMIDE GLUCOSYLTRANSFERASE"/>
    <property type="match status" value="1"/>
</dbReference>
<keyword evidence="4" id="KW-0328">Glycosyltransferase</keyword>
<keyword evidence="7 9" id="KW-1133">Transmembrane helix</keyword>
<sequence>MPYLSLPPLAQYSVDVGWNIIGDSILFLLLGLALSSIAYYGYAITAAIQFLSRSSNVAPDFHPPISILKPVCGLSDQLYENLASFCQQDYPDYQLIFGVQDQQDPSIKVVRQLMDNFPDLDMRLIVNHHTIGTNRKVCNLANALIAAEHEVLLLADSDVRVEPNYLREIVQPLSDAKVGVVTCLYRSLTQGWVTTLEALGTATDFHPGVLVSTQLEGTRFAMGQTILMRQSVLREIGGFEAIADYLADDFQLGYLPTQIGYQVVLSTYVVEHVLPTSTFAASWQRQLRWMLCIRVSRAWGYVGLIFTYGTVTSLVFLLATGGSHLGWGVLSLAWISRLVVAWLVGVKILKDAATKRWLWLVPLRDLLSFALWCYSFVGNTFEWSDRRLKTTKEGKLVSLPILDENVKSVG</sequence>
<dbReference type="Gene3D" id="3.90.550.10">
    <property type="entry name" value="Spore Coat Polysaccharide Biosynthesis Protein SpsA, Chain A"/>
    <property type="match status" value="1"/>
</dbReference>
<keyword evidence="5" id="KW-0808">Transferase</keyword>
<keyword evidence="6 9" id="KW-0812">Transmembrane</keyword>
<evidence type="ECO:0000313" key="11">
    <source>
        <dbReference type="Proteomes" id="UP000757435"/>
    </source>
</evidence>
<comment type="subcellular location">
    <subcellularLocation>
        <location evidence="1">Membrane</location>
        <topology evidence="1">Multi-pass membrane protein</topology>
    </subcellularLocation>
</comment>
<reference evidence="10" key="1">
    <citation type="submission" date="2021-05" db="EMBL/GenBank/DDBJ databases">
        <authorList>
            <person name="Pietrasiak N."/>
            <person name="Ward R."/>
            <person name="Stajich J.E."/>
            <person name="Kurbessoian T."/>
        </authorList>
    </citation>
    <scope>NUCLEOTIDE SEQUENCE</scope>
    <source>
        <strain evidence="10">UHER 2000/2452</strain>
    </source>
</reference>
<evidence type="ECO:0000256" key="1">
    <source>
        <dbReference type="ARBA" id="ARBA00004141"/>
    </source>
</evidence>
<gene>
    <name evidence="10" type="primary">hpnI</name>
    <name evidence="10" type="ORF">KME15_10995</name>
</gene>
<accession>A0A951QAE8</accession>
<comment type="pathway">
    <text evidence="2">Lipid metabolism; sphingolipid metabolism.</text>
</comment>
<evidence type="ECO:0000256" key="8">
    <source>
        <dbReference type="ARBA" id="ARBA00023136"/>
    </source>
</evidence>
<evidence type="ECO:0000256" key="9">
    <source>
        <dbReference type="SAM" id="Phobius"/>
    </source>
</evidence>
<dbReference type="AlphaFoldDB" id="A0A951QAE8"/>
<dbReference type="InterPro" id="IPR025993">
    <property type="entry name" value="Ceramide_glucosylTrfase"/>
</dbReference>
<protein>
    <submittedName>
        <fullName evidence="10">Bacteriohopanetetrol glucosamine biosynthesis glycosyltransferase HpnI</fullName>
    </submittedName>
</protein>
<dbReference type="NCBIfam" id="TIGR03472">
    <property type="entry name" value="HpnI"/>
    <property type="match status" value="1"/>
</dbReference>
<evidence type="ECO:0000256" key="4">
    <source>
        <dbReference type="ARBA" id="ARBA00022676"/>
    </source>
</evidence>
<evidence type="ECO:0000256" key="2">
    <source>
        <dbReference type="ARBA" id="ARBA00004760"/>
    </source>
</evidence>
<evidence type="ECO:0000256" key="7">
    <source>
        <dbReference type="ARBA" id="ARBA00022989"/>
    </source>
</evidence>
<feature type="transmembrane region" description="Helical" evidence="9">
    <location>
        <begin position="325"/>
        <end position="345"/>
    </location>
</feature>
<dbReference type="Pfam" id="PF13506">
    <property type="entry name" value="Glyco_transf_21"/>
    <property type="match status" value="1"/>
</dbReference>
<dbReference type="Proteomes" id="UP000757435">
    <property type="component" value="Unassembled WGS sequence"/>
</dbReference>
<evidence type="ECO:0000256" key="6">
    <source>
        <dbReference type="ARBA" id="ARBA00022692"/>
    </source>
</evidence>